<dbReference type="EMBL" id="LJUO01000171">
    <property type="protein sequence ID" value="KPK68379.1"/>
    <property type="molecule type" value="Genomic_DNA"/>
</dbReference>
<comment type="caution">
    <text evidence="8">The sequence shown here is derived from an EMBL/GenBank/DDBJ whole genome shotgun (WGS) entry which is preliminary data.</text>
</comment>
<protein>
    <recommendedName>
        <fullName evidence="7">Sigma-54 factor interaction domain-containing protein</fullName>
    </recommendedName>
</protein>
<gene>
    <name evidence="8" type="ORF">AMJ87_12000</name>
</gene>
<sequence>TDMKKIIEDVTEIKEIFESIGANLELERTKKLQENLFPLIAKDYSQRKISAQYLDTFSNLAELINSHLGDTEFTQNLLDLLVQTTDVERGALFIKAGRTMKFVAGRNIDQETIKDARALSRTVVKDITKNRIIFTQNALTDPQFSTKKSVMVNQIHSLLCIPLAVSGTVIGALYLDSRMASGIFAAKDKDFLVSVSKILASVIEKSQAFQHITDENILFKSRTIKEIGVGLVIGNSAAMRKIYNLAEKVSKTDTPIFLRGETGTGKGMLARYIHAKSKRKNGRFLAINCGAIPETLLESELFGHKKGAFTGAVTDKEGLLEAGVDGTVFLDEIANTSLEVQAKLLQAIEEKQIRRLGETKARKIDVRFLFATNNHIEEDIKNGNFRKDLYYRINVISIRVPPLRECRKDIPALARFFLRRFNVELNRDIKGITPGAMKKLREYNWPGNVRELQNVIERAVVLALGTHVTPLEISLEPQITKEILPLIELEKKAIADALVMSNWNVSRAAQQLGIGRVTLWRHIKKYNIQK</sequence>
<dbReference type="PANTHER" id="PTHR32071">
    <property type="entry name" value="TRANSCRIPTIONAL REGULATORY PROTEIN"/>
    <property type="match status" value="1"/>
</dbReference>
<evidence type="ECO:0000256" key="5">
    <source>
        <dbReference type="ARBA" id="ARBA00023163"/>
    </source>
</evidence>
<dbReference type="Proteomes" id="UP000051096">
    <property type="component" value="Unassembled WGS sequence"/>
</dbReference>
<dbReference type="InterPro" id="IPR003593">
    <property type="entry name" value="AAA+_ATPase"/>
</dbReference>
<keyword evidence="1" id="KW-0547">Nucleotide-binding</keyword>
<dbReference type="Gene3D" id="3.40.50.300">
    <property type="entry name" value="P-loop containing nucleotide triphosphate hydrolases"/>
    <property type="match status" value="1"/>
</dbReference>
<keyword evidence="2" id="KW-0067">ATP-binding</keyword>
<dbReference type="InterPro" id="IPR009057">
    <property type="entry name" value="Homeodomain-like_sf"/>
</dbReference>
<dbReference type="InterPro" id="IPR025944">
    <property type="entry name" value="Sigma_54_int_dom_CS"/>
</dbReference>
<dbReference type="InterPro" id="IPR025662">
    <property type="entry name" value="Sigma_54_int_dom_ATP-bd_1"/>
</dbReference>
<evidence type="ECO:0000313" key="8">
    <source>
        <dbReference type="EMBL" id="KPK68379.1"/>
    </source>
</evidence>
<organism evidence="8 9">
    <name type="scientific">candidate division WOR_3 bacterium SM23_60</name>
    <dbReference type="NCBI Taxonomy" id="1703780"/>
    <lineage>
        <taxon>Bacteria</taxon>
        <taxon>Bacteria division WOR-3</taxon>
    </lineage>
</organism>
<dbReference type="PROSITE" id="PS00688">
    <property type="entry name" value="SIGMA54_INTERACT_3"/>
    <property type="match status" value="1"/>
</dbReference>
<accession>A0A0S8G894</accession>
<keyword evidence="6" id="KW-1133">Transmembrane helix</keyword>
<dbReference type="SMART" id="SM00382">
    <property type="entry name" value="AAA"/>
    <property type="match status" value="1"/>
</dbReference>
<dbReference type="CDD" id="cd00009">
    <property type="entry name" value="AAA"/>
    <property type="match status" value="1"/>
</dbReference>
<name>A0A0S8G894_UNCW3</name>
<dbReference type="PROSITE" id="PS00675">
    <property type="entry name" value="SIGMA54_INTERACT_1"/>
    <property type="match status" value="1"/>
</dbReference>
<keyword evidence="4" id="KW-0238">DNA-binding</keyword>
<dbReference type="PRINTS" id="PR01590">
    <property type="entry name" value="HTHFIS"/>
</dbReference>
<dbReference type="PROSITE" id="PS50045">
    <property type="entry name" value="SIGMA54_INTERACT_4"/>
    <property type="match status" value="1"/>
</dbReference>
<dbReference type="Gene3D" id="1.10.8.60">
    <property type="match status" value="1"/>
</dbReference>
<keyword evidence="6" id="KW-0812">Transmembrane</keyword>
<dbReference type="Gene3D" id="3.30.450.40">
    <property type="match status" value="1"/>
</dbReference>
<dbReference type="InterPro" id="IPR003018">
    <property type="entry name" value="GAF"/>
</dbReference>
<dbReference type="GO" id="GO:0005524">
    <property type="term" value="F:ATP binding"/>
    <property type="evidence" value="ECO:0007669"/>
    <property type="project" value="UniProtKB-KW"/>
</dbReference>
<dbReference type="InterPro" id="IPR002197">
    <property type="entry name" value="HTH_Fis"/>
</dbReference>
<dbReference type="InterPro" id="IPR058031">
    <property type="entry name" value="AAA_lid_NorR"/>
</dbReference>
<dbReference type="Pfam" id="PF00158">
    <property type="entry name" value="Sigma54_activat"/>
    <property type="match status" value="1"/>
</dbReference>
<dbReference type="Pfam" id="PF02954">
    <property type="entry name" value="HTH_8"/>
    <property type="match status" value="1"/>
</dbReference>
<dbReference type="GO" id="GO:0006355">
    <property type="term" value="P:regulation of DNA-templated transcription"/>
    <property type="evidence" value="ECO:0007669"/>
    <property type="project" value="InterPro"/>
</dbReference>
<evidence type="ECO:0000256" key="6">
    <source>
        <dbReference type="SAM" id="Phobius"/>
    </source>
</evidence>
<feature type="domain" description="Sigma-54 factor interaction" evidence="7">
    <location>
        <begin position="232"/>
        <end position="461"/>
    </location>
</feature>
<dbReference type="Pfam" id="PF01590">
    <property type="entry name" value="GAF"/>
    <property type="match status" value="1"/>
</dbReference>
<dbReference type="GO" id="GO:0043565">
    <property type="term" value="F:sequence-specific DNA binding"/>
    <property type="evidence" value="ECO:0007669"/>
    <property type="project" value="InterPro"/>
</dbReference>
<dbReference type="FunFam" id="3.40.50.300:FF:000006">
    <property type="entry name" value="DNA-binding transcriptional regulator NtrC"/>
    <property type="match status" value="1"/>
</dbReference>
<dbReference type="SUPFAM" id="SSF52540">
    <property type="entry name" value="P-loop containing nucleoside triphosphate hydrolases"/>
    <property type="match status" value="1"/>
</dbReference>
<dbReference type="AlphaFoldDB" id="A0A0S8G894"/>
<dbReference type="InterPro" id="IPR029016">
    <property type="entry name" value="GAF-like_dom_sf"/>
</dbReference>
<keyword evidence="5" id="KW-0804">Transcription</keyword>
<keyword evidence="3" id="KW-0805">Transcription regulation</keyword>
<dbReference type="Pfam" id="PF25601">
    <property type="entry name" value="AAA_lid_14"/>
    <property type="match status" value="1"/>
</dbReference>
<keyword evidence="6" id="KW-0472">Membrane</keyword>
<evidence type="ECO:0000256" key="3">
    <source>
        <dbReference type="ARBA" id="ARBA00023015"/>
    </source>
</evidence>
<reference evidence="8 9" key="1">
    <citation type="journal article" date="2015" name="Microbiome">
        <title>Genomic resolution of linkages in carbon, nitrogen, and sulfur cycling among widespread estuary sediment bacteria.</title>
        <authorList>
            <person name="Baker B.J."/>
            <person name="Lazar C.S."/>
            <person name="Teske A.P."/>
            <person name="Dick G.J."/>
        </authorList>
    </citation>
    <scope>NUCLEOTIDE SEQUENCE [LARGE SCALE GENOMIC DNA]</scope>
    <source>
        <strain evidence="8">SM23_60</strain>
    </source>
</reference>
<proteinExistence type="predicted"/>
<dbReference type="SMART" id="SM00065">
    <property type="entry name" value="GAF"/>
    <property type="match status" value="1"/>
</dbReference>
<evidence type="ECO:0000256" key="4">
    <source>
        <dbReference type="ARBA" id="ARBA00023125"/>
    </source>
</evidence>
<dbReference type="SUPFAM" id="SSF55781">
    <property type="entry name" value="GAF domain-like"/>
    <property type="match status" value="1"/>
</dbReference>
<dbReference type="InterPro" id="IPR027417">
    <property type="entry name" value="P-loop_NTPase"/>
</dbReference>
<dbReference type="SUPFAM" id="SSF46689">
    <property type="entry name" value="Homeodomain-like"/>
    <property type="match status" value="1"/>
</dbReference>
<dbReference type="Gene3D" id="1.10.10.60">
    <property type="entry name" value="Homeodomain-like"/>
    <property type="match status" value="1"/>
</dbReference>
<evidence type="ECO:0000313" key="9">
    <source>
        <dbReference type="Proteomes" id="UP000051096"/>
    </source>
</evidence>
<feature type="transmembrane region" description="Helical" evidence="6">
    <location>
        <begin position="155"/>
        <end position="175"/>
    </location>
</feature>
<dbReference type="InterPro" id="IPR002078">
    <property type="entry name" value="Sigma_54_int"/>
</dbReference>
<evidence type="ECO:0000259" key="7">
    <source>
        <dbReference type="PROSITE" id="PS50045"/>
    </source>
</evidence>
<evidence type="ECO:0000256" key="2">
    <source>
        <dbReference type="ARBA" id="ARBA00022840"/>
    </source>
</evidence>
<evidence type="ECO:0000256" key="1">
    <source>
        <dbReference type="ARBA" id="ARBA00022741"/>
    </source>
</evidence>
<dbReference type="PANTHER" id="PTHR32071:SF121">
    <property type="entry name" value="SIGMA L-DEPENDENT TRANSCRIPTIONAL REGULATOR YQIR-RELATED"/>
    <property type="match status" value="1"/>
</dbReference>
<feature type="non-terminal residue" evidence="8">
    <location>
        <position position="1"/>
    </location>
</feature>